<organism evidence="1 2">
    <name type="scientific">Mesorhizobium jarvisii</name>
    <dbReference type="NCBI Taxonomy" id="1777867"/>
    <lineage>
        <taxon>Bacteria</taxon>
        <taxon>Pseudomonadati</taxon>
        <taxon>Pseudomonadota</taxon>
        <taxon>Alphaproteobacteria</taxon>
        <taxon>Hyphomicrobiales</taxon>
        <taxon>Phyllobacteriaceae</taxon>
        <taxon>Mesorhizobium</taxon>
    </lineage>
</organism>
<dbReference type="AlphaFoldDB" id="A0A6M7TFL9"/>
<name>A0A6M7TFL9_9HYPH</name>
<accession>A0A6M7TFL9</accession>
<dbReference type="Proteomes" id="UP000275530">
    <property type="component" value="Unassembled WGS sequence"/>
</dbReference>
<evidence type="ECO:0000313" key="2">
    <source>
        <dbReference type="Proteomes" id="UP000275530"/>
    </source>
</evidence>
<reference evidence="1 2" key="1">
    <citation type="submission" date="2018-09" db="EMBL/GenBank/DDBJ databases">
        <title>Mesorhizobium carmichaelinearum sp. nov. isolated from Carmichaelinea spp. root nodules in New Zealand.</title>
        <authorList>
            <person name="De Meyer S.E."/>
        </authorList>
    </citation>
    <scope>NUCLEOTIDE SEQUENCE [LARGE SCALE GENOMIC DNA]</scope>
    <source>
        <strain evidence="1 2">LMG 28313</strain>
    </source>
</reference>
<proteinExistence type="predicted"/>
<gene>
    <name evidence="1" type="ORF">D3242_30115</name>
</gene>
<dbReference type="EMBL" id="QZXA01000017">
    <property type="protein sequence ID" value="RJT28952.1"/>
    <property type="molecule type" value="Genomic_DNA"/>
</dbReference>
<keyword evidence="2" id="KW-1185">Reference proteome</keyword>
<evidence type="ECO:0000313" key="1">
    <source>
        <dbReference type="EMBL" id="RJT28952.1"/>
    </source>
</evidence>
<comment type="caution">
    <text evidence="1">The sequence shown here is derived from an EMBL/GenBank/DDBJ whole genome shotgun (WGS) entry which is preliminary data.</text>
</comment>
<protein>
    <submittedName>
        <fullName evidence="1">Uncharacterized protein</fullName>
    </submittedName>
</protein>
<dbReference type="RefSeq" id="WP_038648300.1">
    <property type="nucleotide sequence ID" value="NZ_CP033507.1"/>
</dbReference>
<sequence length="193" mass="21010">MSAVSTAPGPIASEDRQAEQKWRRRSLVALAILLPLTLAETSYDSLREWLHGEDLIARDVDFGQSVPFGGSDWKLADLRGGKAGRLPDHAFAVIATFSVKIGDPDLQKQWLGCKLMLTDAAGRRWLPDVIAGVSLPAGVMNCTSAIFSGVKKGDTVTIGDIFIVPEDAVKTIRPAVGLSSERPWFLRFQRPPK</sequence>